<dbReference type="Proteomes" id="UP000327493">
    <property type="component" value="Unassembled WGS sequence"/>
</dbReference>
<dbReference type="AlphaFoldDB" id="A0A5J5C6G5"/>
<keyword evidence="3" id="KW-1185">Reference proteome</keyword>
<sequence length="85" mass="9955">MEMVYHNEDREYGNIPDASVRHVESKICSDDDRKVAAAEPDVETSFKNLTEEREDLKRKLNISDVEASFKNLTEEREDLKRKLNI</sequence>
<evidence type="ECO:0000313" key="3">
    <source>
        <dbReference type="Proteomes" id="UP000327493"/>
    </source>
</evidence>
<proteinExistence type="predicted"/>
<name>A0A5J5C6G5_9PERO</name>
<keyword evidence="1" id="KW-0175">Coiled coil</keyword>
<accession>A0A5J5C6G5</accession>
<protein>
    <submittedName>
        <fullName evidence="2">Uncharacterized protein</fullName>
    </submittedName>
</protein>
<feature type="non-terminal residue" evidence="2">
    <location>
        <position position="85"/>
    </location>
</feature>
<reference evidence="2 3" key="1">
    <citation type="submission" date="2019-08" db="EMBL/GenBank/DDBJ databases">
        <title>A chromosome-level genome assembly, high-density linkage maps, and genome scans reveal the genomic architecture of hybrid incompatibilities underlying speciation via character displacement in darters (Percidae: Etheostominae).</title>
        <authorList>
            <person name="Moran R.L."/>
            <person name="Catchen J.M."/>
            <person name="Fuller R.C."/>
        </authorList>
    </citation>
    <scope>NUCLEOTIDE SEQUENCE [LARGE SCALE GENOMIC DNA]</scope>
    <source>
        <strain evidence="2">EspeVRDwgs_2016</strain>
        <tissue evidence="2">Muscle</tissue>
    </source>
</reference>
<evidence type="ECO:0000313" key="2">
    <source>
        <dbReference type="EMBL" id="KAA8577404.1"/>
    </source>
</evidence>
<organism evidence="2 3">
    <name type="scientific">Etheostoma spectabile</name>
    <name type="common">orangethroat darter</name>
    <dbReference type="NCBI Taxonomy" id="54343"/>
    <lineage>
        <taxon>Eukaryota</taxon>
        <taxon>Metazoa</taxon>
        <taxon>Chordata</taxon>
        <taxon>Craniata</taxon>
        <taxon>Vertebrata</taxon>
        <taxon>Euteleostomi</taxon>
        <taxon>Actinopterygii</taxon>
        <taxon>Neopterygii</taxon>
        <taxon>Teleostei</taxon>
        <taxon>Neoteleostei</taxon>
        <taxon>Acanthomorphata</taxon>
        <taxon>Eupercaria</taxon>
        <taxon>Perciformes</taxon>
        <taxon>Percoidei</taxon>
        <taxon>Percidae</taxon>
        <taxon>Etheostomatinae</taxon>
        <taxon>Etheostoma</taxon>
    </lineage>
</organism>
<comment type="caution">
    <text evidence="2">The sequence shown here is derived from an EMBL/GenBank/DDBJ whole genome shotgun (WGS) entry which is preliminary data.</text>
</comment>
<feature type="coiled-coil region" evidence="1">
    <location>
        <begin position="46"/>
        <end position="82"/>
    </location>
</feature>
<gene>
    <name evidence="2" type="ORF">FQN60_005383</name>
</gene>
<evidence type="ECO:0000256" key="1">
    <source>
        <dbReference type="SAM" id="Coils"/>
    </source>
</evidence>
<dbReference type="EMBL" id="VOFY01002889">
    <property type="protein sequence ID" value="KAA8577404.1"/>
    <property type="molecule type" value="Genomic_DNA"/>
</dbReference>